<evidence type="ECO:0000313" key="2">
    <source>
        <dbReference type="EMBL" id="BBA37227.1"/>
    </source>
</evidence>
<dbReference type="Pfam" id="PF07238">
    <property type="entry name" value="PilZ"/>
    <property type="match status" value="1"/>
</dbReference>
<dbReference type="InterPro" id="IPR009875">
    <property type="entry name" value="PilZ_domain"/>
</dbReference>
<dbReference type="OrthoDB" id="5569661at2"/>
<dbReference type="Proteomes" id="UP000266313">
    <property type="component" value="Chromosome"/>
</dbReference>
<sequence>MLGSRTNSGKERRRAPRLDSRISAYLIMPSGAPLRGVARNISRSGVFIETQRPLKRVIGEPARLVFTLEHGNLVRLARYSVVVVRESQHGIGLGFWKSSKPAILRKA</sequence>
<dbReference type="EMBL" id="AP017928">
    <property type="protein sequence ID" value="BBA37227.1"/>
    <property type="molecule type" value="Genomic_DNA"/>
</dbReference>
<feature type="domain" description="PilZ" evidence="1">
    <location>
        <begin position="11"/>
        <end position="97"/>
    </location>
</feature>
<accession>A0A250L039</accession>
<evidence type="ECO:0000259" key="1">
    <source>
        <dbReference type="Pfam" id="PF07238"/>
    </source>
</evidence>
<dbReference type="AlphaFoldDB" id="A0A250L039"/>
<dbReference type="KEGG" id="mmai:sS8_5307"/>
<keyword evidence="3" id="KW-1185">Reference proteome</keyword>
<protein>
    <submittedName>
        <fullName evidence="2">Type IV pilus assembly PilZ</fullName>
    </submittedName>
</protein>
<reference evidence="2 3" key="1">
    <citation type="submission" date="2016-12" db="EMBL/GenBank/DDBJ databases">
        <title>Genome sequencing of Methylocaldum marinum.</title>
        <authorList>
            <person name="Takeuchi M."/>
            <person name="Kamagata Y."/>
            <person name="Hiraoka S."/>
            <person name="Oshima K."/>
            <person name="Hattori M."/>
            <person name="Iwasaki W."/>
        </authorList>
    </citation>
    <scope>NUCLEOTIDE SEQUENCE [LARGE SCALE GENOMIC DNA]</scope>
    <source>
        <strain evidence="2 3">S8</strain>
    </source>
</reference>
<evidence type="ECO:0000313" key="3">
    <source>
        <dbReference type="Proteomes" id="UP000266313"/>
    </source>
</evidence>
<proteinExistence type="predicted"/>
<dbReference type="Gene3D" id="2.40.10.220">
    <property type="entry name" value="predicted glycosyltransferase like domains"/>
    <property type="match status" value="1"/>
</dbReference>
<dbReference type="RefSeq" id="WP_119632250.1">
    <property type="nucleotide sequence ID" value="NZ_AP017928.1"/>
</dbReference>
<gene>
    <name evidence="2" type="ORF">sS8_5307</name>
</gene>
<organism evidence="2 3">
    <name type="scientific">Methylocaldum marinum</name>
    <dbReference type="NCBI Taxonomy" id="1432792"/>
    <lineage>
        <taxon>Bacteria</taxon>
        <taxon>Pseudomonadati</taxon>
        <taxon>Pseudomonadota</taxon>
        <taxon>Gammaproteobacteria</taxon>
        <taxon>Methylococcales</taxon>
        <taxon>Methylococcaceae</taxon>
        <taxon>Methylocaldum</taxon>
    </lineage>
</organism>
<dbReference type="SUPFAM" id="SSF141371">
    <property type="entry name" value="PilZ domain-like"/>
    <property type="match status" value="1"/>
</dbReference>
<dbReference type="GO" id="GO:0035438">
    <property type="term" value="F:cyclic-di-GMP binding"/>
    <property type="evidence" value="ECO:0007669"/>
    <property type="project" value="InterPro"/>
</dbReference>
<name>A0A250L039_9GAMM</name>